<dbReference type="PROSITE" id="PS50920">
    <property type="entry name" value="SOLCAR"/>
    <property type="match status" value="1"/>
</dbReference>
<evidence type="ECO:0000256" key="10">
    <source>
        <dbReference type="SAM" id="Phobius"/>
    </source>
</evidence>
<evidence type="ECO:0000313" key="11">
    <source>
        <dbReference type="EMBL" id="KAL0484089.1"/>
    </source>
</evidence>
<evidence type="ECO:0000256" key="7">
    <source>
        <dbReference type="ARBA" id="ARBA00023136"/>
    </source>
</evidence>
<dbReference type="Proteomes" id="UP001431209">
    <property type="component" value="Unassembled WGS sequence"/>
</dbReference>
<feature type="transmembrane region" description="Helical" evidence="10">
    <location>
        <begin position="6"/>
        <end position="28"/>
    </location>
</feature>
<proteinExistence type="inferred from homology"/>
<dbReference type="AlphaFoldDB" id="A0AAW2Z3V6"/>
<keyword evidence="12" id="KW-1185">Reference proteome</keyword>
<evidence type="ECO:0000313" key="12">
    <source>
        <dbReference type="Proteomes" id="UP001431209"/>
    </source>
</evidence>
<evidence type="ECO:0000256" key="9">
    <source>
        <dbReference type="RuleBase" id="RU000488"/>
    </source>
</evidence>
<keyword evidence="3 9" id="KW-0813">Transport</keyword>
<gene>
    <name evidence="11" type="ORF">AKO1_004675</name>
</gene>
<evidence type="ECO:0000256" key="3">
    <source>
        <dbReference type="ARBA" id="ARBA00022448"/>
    </source>
</evidence>
<sequence>MVKSWVYVAIYNVFETLLYAPVDVYIIIKQTTNKKGSSFFERVTNMIDGHNNIQTKNPTLRKIHNHVQSEGVFYFFRGMDLLLVNKFLKNTFFGDLSILHPFEVARSRLVVQERLKVSNAWASTDSVYTSTLDYLKQKIPEPVIANYLRFVSRDAGCRMLENVLRYFVDTILQHPTTSENMNVAIKSAIKCFVTYPLVVIKNRIQITDTIQIDDTFMYANKLVKKKGVKVLWRGFSVQLFRDVSSDVLRYNLGAM</sequence>
<feature type="repeat" description="Solcar" evidence="8">
    <location>
        <begin position="174"/>
        <end position="255"/>
    </location>
</feature>
<comment type="similarity">
    <text evidence="2 9">Belongs to the mitochondrial carrier (TC 2.A.29) family.</text>
</comment>
<evidence type="ECO:0000256" key="2">
    <source>
        <dbReference type="ARBA" id="ARBA00006375"/>
    </source>
</evidence>
<dbReference type="InterPro" id="IPR044712">
    <property type="entry name" value="SLC25A32-like"/>
</dbReference>
<organism evidence="11 12">
    <name type="scientific">Acrasis kona</name>
    <dbReference type="NCBI Taxonomy" id="1008807"/>
    <lineage>
        <taxon>Eukaryota</taxon>
        <taxon>Discoba</taxon>
        <taxon>Heterolobosea</taxon>
        <taxon>Tetramitia</taxon>
        <taxon>Eutetramitia</taxon>
        <taxon>Acrasidae</taxon>
        <taxon>Acrasis</taxon>
    </lineage>
</organism>
<comment type="subcellular location">
    <subcellularLocation>
        <location evidence="1">Membrane</location>
        <topology evidence="1">Multi-pass membrane protein</topology>
    </subcellularLocation>
</comment>
<dbReference type="GO" id="GO:0055085">
    <property type="term" value="P:transmembrane transport"/>
    <property type="evidence" value="ECO:0007669"/>
    <property type="project" value="InterPro"/>
</dbReference>
<dbReference type="Pfam" id="PF00153">
    <property type="entry name" value="Mito_carr"/>
    <property type="match status" value="1"/>
</dbReference>
<dbReference type="SUPFAM" id="SSF103506">
    <property type="entry name" value="Mitochondrial carrier"/>
    <property type="match status" value="1"/>
</dbReference>
<protein>
    <submittedName>
        <fullName evidence="11">UCP1</fullName>
    </submittedName>
</protein>
<dbReference type="GO" id="GO:0006862">
    <property type="term" value="P:nucleotide transport"/>
    <property type="evidence" value="ECO:0007669"/>
    <property type="project" value="InterPro"/>
</dbReference>
<comment type="caution">
    <text evidence="11">The sequence shown here is derived from an EMBL/GenBank/DDBJ whole genome shotgun (WGS) entry which is preliminary data.</text>
</comment>
<dbReference type="EMBL" id="JAOPGA020001019">
    <property type="protein sequence ID" value="KAL0484089.1"/>
    <property type="molecule type" value="Genomic_DNA"/>
</dbReference>
<name>A0AAW2Z3V6_9EUKA</name>
<keyword evidence="5" id="KW-0677">Repeat</keyword>
<dbReference type="GO" id="GO:0016020">
    <property type="term" value="C:membrane"/>
    <property type="evidence" value="ECO:0007669"/>
    <property type="project" value="UniProtKB-SubCell"/>
</dbReference>
<reference evidence="11 12" key="1">
    <citation type="submission" date="2024-03" db="EMBL/GenBank/DDBJ databases">
        <title>The Acrasis kona genome and developmental transcriptomes reveal deep origins of eukaryotic multicellular pathways.</title>
        <authorList>
            <person name="Sheikh S."/>
            <person name="Fu C.-J."/>
            <person name="Brown M.W."/>
            <person name="Baldauf S.L."/>
        </authorList>
    </citation>
    <scope>NUCLEOTIDE SEQUENCE [LARGE SCALE GENOMIC DNA]</scope>
    <source>
        <strain evidence="11 12">ATCC MYA-3509</strain>
    </source>
</reference>
<keyword evidence="6 10" id="KW-1133">Transmembrane helix</keyword>
<dbReference type="PANTHER" id="PTHR45683">
    <property type="entry name" value="MITOCHONDRIAL NICOTINAMIDE ADENINE DINUCLEOTIDE TRANSPORTER 1-RELATED-RELATED"/>
    <property type="match status" value="1"/>
</dbReference>
<keyword evidence="4 8" id="KW-0812">Transmembrane</keyword>
<evidence type="ECO:0000256" key="6">
    <source>
        <dbReference type="ARBA" id="ARBA00022989"/>
    </source>
</evidence>
<dbReference type="InterPro" id="IPR018108">
    <property type="entry name" value="MCP_transmembrane"/>
</dbReference>
<evidence type="ECO:0000256" key="5">
    <source>
        <dbReference type="ARBA" id="ARBA00022737"/>
    </source>
</evidence>
<evidence type="ECO:0000256" key="8">
    <source>
        <dbReference type="PROSITE-ProRule" id="PRU00282"/>
    </source>
</evidence>
<dbReference type="Gene3D" id="1.50.40.10">
    <property type="entry name" value="Mitochondrial carrier domain"/>
    <property type="match status" value="1"/>
</dbReference>
<evidence type="ECO:0000256" key="1">
    <source>
        <dbReference type="ARBA" id="ARBA00004141"/>
    </source>
</evidence>
<evidence type="ECO:0000256" key="4">
    <source>
        <dbReference type="ARBA" id="ARBA00022692"/>
    </source>
</evidence>
<keyword evidence="7 8" id="KW-0472">Membrane</keyword>
<accession>A0AAW2Z3V6</accession>
<dbReference type="InterPro" id="IPR023395">
    <property type="entry name" value="MCP_dom_sf"/>
</dbReference>